<feature type="coiled-coil region" evidence="1">
    <location>
        <begin position="26"/>
        <end position="53"/>
    </location>
</feature>
<accession>A0A7S8BDT5</accession>
<sequence>MDQSAPSRSSAFYRALTRFFHGETLAERTERMLAEEERQRRILLNEAQDLAKLHSRRAKDD</sequence>
<keyword evidence="3" id="KW-1185">Reference proteome</keyword>
<dbReference type="EMBL" id="MW018138">
    <property type="protein sequence ID" value="QPB44554.1"/>
    <property type="molecule type" value="Genomic_DNA"/>
</dbReference>
<evidence type="ECO:0000313" key="3">
    <source>
        <dbReference type="Proteomes" id="UP001162098"/>
    </source>
</evidence>
<reference evidence="2 3" key="1">
    <citation type="submission" date="2020-09" db="EMBL/GenBank/DDBJ databases">
        <authorList>
            <person name="Zhang R."/>
            <person name="Garcia K."/>
            <person name="Ogata H."/>
        </authorList>
    </citation>
    <scope>NUCLEOTIDE SEQUENCE [LARGE SCALE GENOMIC DNA]</scope>
    <source>
        <strain evidence="3">stheno</strain>
    </source>
</reference>
<dbReference type="Proteomes" id="UP001162098">
    <property type="component" value="Segment"/>
</dbReference>
<protein>
    <submittedName>
        <fullName evidence="2">Uncharacterized protein</fullName>
    </submittedName>
</protein>
<proteinExistence type="predicted"/>
<evidence type="ECO:0000313" key="2">
    <source>
        <dbReference type="EMBL" id="QPB44554.1"/>
    </source>
</evidence>
<organism evidence="2 3">
    <name type="scientific">Medusavirus stheno T3</name>
    <dbReference type="NCBI Taxonomy" id="3069717"/>
    <lineage>
        <taxon>Viruses</taxon>
        <taxon>Varidnaviria</taxon>
        <taxon>Bamfordvirae</taxon>
        <taxon>Nucleocytoviricota</taxon>
        <taxon>Megaviricetes</taxon>
        <taxon>Mamonoviridae</taxon>
        <taxon>Medusavirus</taxon>
        <taxon>Medusavirus sthenus</taxon>
    </lineage>
</organism>
<name>A0A7S8BDT5_9VIRU</name>
<evidence type="ECO:0000256" key="1">
    <source>
        <dbReference type="SAM" id="Coils"/>
    </source>
</evidence>
<keyword evidence="1" id="KW-0175">Coiled coil</keyword>
<dbReference type="KEGG" id="vg:80543750"/>